<dbReference type="SUPFAM" id="SSF47986">
    <property type="entry name" value="DEATH domain"/>
    <property type="match status" value="1"/>
</dbReference>
<protein>
    <submittedName>
        <fullName evidence="5">IRAK1</fullName>
    </submittedName>
</protein>
<dbReference type="EMBL" id="VXIV02002770">
    <property type="protein sequence ID" value="KAF6023039.1"/>
    <property type="molecule type" value="Genomic_DNA"/>
</dbReference>
<feature type="region of interest" description="Disordered" evidence="3">
    <location>
        <begin position="606"/>
        <end position="676"/>
    </location>
</feature>
<evidence type="ECO:0000256" key="3">
    <source>
        <dbReference type="SAM" id="MobiDB-lite"/>
    </source>
</evidence>
<dbReference type="InterPro" id="IPR000719">
    <property type="entry name" value="Prot_kinase_dom"/>
</dbReference>
<evidence type="ECO:0000313" key="5">
    <source>
        <dbReference type="EMBL" id="KAF6023039.1"/>
    </source>
</evidence>
<dbReference type="PROSITE" id="PS50011">
    <property type="entry name" value="PROTEIN_KINASE_DOM"/>
    <property type="match status" value="1"/>
</dbReference>
<evidence type="ECO:0000256" key="1">
    <source>
        <dbReference type="ARBA" id="ARBA00022741"/>
    </source>
</evidence>
<dbReference type="PANTHER" id="PTHR27001">
    <property type="entry name" value="OS01G0253100 PROTEIN"/>
    <property type="match status" value="1"/>
</dbReference>
<proteinExistence type="predicted"/>
<accession>A0A7J7J9Y6</accession>
<dbReference type="GO" id="GO:0005524">
    <property type="term" value="F:ATP binding"/>
    <property type="evidence" value="ECO:0007669"/>
    <property type="project" value="UniProtKB-KW"/>
</dbReference>
<reference evidence="5" key="1">
    <citation type="submission" date="2020-06" db="EMBL/GenBank/DDBJ databases">
        <title>Draft genome of Bugula neritina, a colonial animal packing powerful symbionts and potential medicines.</title>
        <authorList>
            <person name="Rayko M."/>
        </authorList>
    </citation>
    <scope>NUCLEOTIDE SEQUENCE [LARGE SCALE GENOMIC DNA]</scope>
    <source>
        <strain evidence="5">Kwan_BN1</strain>
    </source>
</reference>
<dbReference type="InterPro" id="IPR011029">
    <property type="entry name" value="DEATH-like_dom_sf"/>
</dbReference>
<gene>
    <name evidence="5" type="ORF">EB796_018652</name>
</gene>
<evidence type="ECO:0000259" key="4">
    <source>
        <dbReference type="PROSITE" id="PS50011"/>
    </source>
</evidence>
<organism evidence="5 6">
    <name type="scientific">Bugula neritina</name>
    <name type="common">Brown bryozoan</name>
    <name type="synonym">Sertularia neritina</name>
    <dbReference type="NCBI Taxonomy" id="10212"/>
    <lineage>
        <taxon>Eukaryota</taxon>
        <taxon>Metazoa</taxon>
        <taxon>Spiralia</taxon>
        <taxon>Lophotrochozoa</taxon>
        <taxon>Bryozoa</taxon>
        <taxon>Gymnolaemata</taxon>
        <taxon>Cheilostomatida</taxon>
        <taxon>Flustrina</taxon>
        <taxon>Buguloidea</taxon>
        <taxon>Bugulidae</taxon>
        <taxon>Bugula</taxon>
    </lineage>
</organism>
<dbReference type="Pfam" id="PF00069">
    <property type="entry name" value="Pkinase"/>
    <property type="match status" value="1"/>
</dbReference>
<dbReference type="OrthoDB" id="4062651at2759"/>
<dbReference type="SUPFAM" id="SSF56112">
    <property type="entry name" value="Protein kinase-like (PK-like)"/>
    <property type="match status" value="1"/>
</dbReference>
<dbReference type="Gene3D" id="1.10.510.10">
    <property type="entry name" value="Transferase(Phosphotransferase) domain 1"/>
    <property type="match status" value="1"/>
</dbReference>
<feature type="compositionally biased region" description="Low complexity" evidence="3">
    <location>
        <begin position="606"/>
        <end position="615"/>
    </location>
</feature>
<dbReference type="Gene3D" id="1.10.533.10">
    <property type="entry name" value="Death Domain, Fas"/>
    <property type="match status" value="1"/>
</dbReference>
<sequence>MAHPEIYANRDGTESISTMWVEDKRLLCRRLDAKHRWKDLASHQDLRLTQDDVLLLSQASPRESPSEGLFNRMAEKRTNMLELYEYLHQADLLAVMNIVQKYIPPHYHVSSETDMLHDPLGEGNSLAPPVPAPPPPLSPLPAANQSPMSLLAPQDFHQAGLHNSLPGLSLDDSGHSIQQELDSMQIRAAHTIMATRNFDIADILKATNDFHEQYMIAKGAYSSVYKVNLMNTDFAAKVYDLDYNSVKSDLQETRLHNHENIVSITGKCLNGPSFIILYEFMTNQSLRHQLDTQGVLNMDRRVTILRDAARGIQYLHSNVPSLLHRNIKRVVHQCIYTSALSSNILLDDGLKAKLSDFGMAVHVNKKSDSSSMENSSQCYTHFSTLNDTSALQRSKGYCSKEVLNGKFSVKTDTYAFGVVIYETLTRLKAYDSSRSRDNRALVDYIEGVANESEDVWNLRDKTIRWEQKTPAQVSPTMKQVYSDLDEIYKNIQSDKYDSEFDEEMQPMSSLPPMQSEYISGFSTPLPDHMSLPVVGQGHHYGNQSANQHRLAPFISQQSSATSPDYLNLQYTQSDALYPPPALHYPPVGSQSLPVGNVERELSIGDSSLGLSSLGDRAQSLPEEGGDTPSPHCDVTNSDERAGEQTTSSDPCTEAPPSESLENESLLPDAEAAVSADSMDSCDLQVYLDKAAQRIQLMNGEESEDDSELDPDLVAELAGLDLETPS</sequence>
<dbReference type="InterPro" id="IPR011009">
    <property type="entry name" value="Kinase-like_dom_sf"/>
</dbReference>
<dbReference type="Proteomes" id="UP000593567">
    <property type="component" value="Unassembled WGS sequence"/>
</dbReference>
<dbReference type="AlphaFoldDB" id="A0A7J7J9Y6"/>
<evidence type="ECO:0000256" key="2">
    <source>
        <dbReference type="ARBA" id="ARBA00022840"/>
    </source>
</evidence>
<feature type="domain" description="Protein kinase" evidence="4">
    <location>
        <begin position="210"/>
        <end position="482"/>
    </location>
</feature>
<comment type="caution">
    <text evidence="5">The sequence shown here is derived from an EMBL/GenBank/DDBJ whole genome shotgun (WGS) entry which is preliminary data.</text>
</comment>
<keyword evidence="1" id="KW-0547">Nucleotide-binding</keyword>
<keyword evidence="2" id="KW-0067">ATP-binding</keyword>
<dbReference type="PANTHER" id="PTHR27001:SF931">
    <property type="entry name" value="OS11G0664100 PROTEIN"/>
    <property type="match status" value="1"/>
</dbReference>
<dbReference type="GO" id="GO:0004672">
    <property type="term" value="F:protein kinase activity"/>
    <property type="evidence" value="ECO:0007669"/>
    <property type="project" value="InterPro"/>
</dbReference>
<name>A0A7J7J9Y6_BUGNE</name>
<keyword evidence="6" id="KW-1185">Reference proteome</keyword>
<dbReference type="GO" id="GO:0005886">
    <property type="term" value="C:plasma membrane"/>
    <property type="evidence" value="ECO:0007669"/>
    <property type="project" value="TreeGrafter"/>
</dbReference>
<evidence type="ECO:0000313" key="6">
    <source>
        <dbReference type="Proteomes" id="UP000593567"/>
    </source>
</evidence>